<dbReference type="InterPro" id="IPR011993">
    <property type="entry name" value="PH-like_dom_sf"/>
</dbReference>
<dbReference type="PANTHER" id="PTHR15871">
    <property type="entry name" value="PH DOMAIN-CONTAINING PROTEIN"/>
    <property type="match status" value="1"/>
</dbReference>
<dbReference type="Gene3D" id="2.30.29.30">
    <property type="entry name" value="Pleckstrin-homology domain (PH domain)/Phosphotyrosine-binding domain (PTB)"/>
    <property type="match status" value="1"/>
</dbReference>
<evidence type="ECO:0000313" key="2">
    <source>
        <dbReference type="Ensembl" id="ENSCSEP00000011053.1"/>
    </source>
</evidence>
<sequence length="467" mass="51518">LKEESSLGVKEDPTQGKKPKFLGKAGWVKKAPGKLLATYKERFVHVEKTEIVVYENEDLQKCLERLDLENYDRCHELKSTFKKKHRLILIRSPKSVSDMKTCTHTYSPLDHVTRTRPKGTRNRRPPTRIHLKEVADVSSDGILRLDLDLEGAVLLNGIPCVDGTETKKPVSVAPSSKATETESGLSAEESTVAEQDVTQQKLPPISEDEPEKNEESEDSVQSIIKPPVSQQEGSENLDAVLQAEDSEPSTKDPSGVCSSNNPLDAGLTTDLLLSHSPKEKQRKAEEKSVDSGQHSDDDSEGSGCEDLLAASSVALQGSQPGLDVLDPREDEVQILPLNQSKVPPKPHSEAKCFHNPKPAVGLKPYTKVKSASFSDLLSDTVKVTPPVRAGAQGGRNSAENVMKLKTEVAVEIQKTNELFDRVSKVQGCNEPQDLLSEAMEKLKKADHFLRQVHKIKMANNMYNRKSW</sequence>
<dbReference type="AlphaFoldDB" id="A0A3P8V6Q3"/>
<dbReference type="SUPFAM" id="SSF50729">
    <property type="entry name" value="PH domain-like"/>
    <property type="match status" value="1"/>
</dbReference>
<dbReference type="GO" id="GO:0071888">
    <property type="term" value="P:macrophage apoptotic process"/>
    <property type="evidence" value="ECO:0007669"/>
    <property type="project" value="TreeGrafter"/>
</dbReference>
<dbReference type="PANTHER" id="PTHR15871:SF2">
    <property type="entry name" value="PLECKSTRIN HOMOLOGY DOMAIN-CONTAINING FAMILY O MEMBER 2"/>
    <property type="match status" value="1"/>
</dbReference>
<dbReference type="GeneTree" id="ENSGT00530000063760"/>
<reference evidence="2 3" key="1">
    <citation type="journal article" date="2014" name="Nat. Genet.">
        <title>Whole-genome sequence of a flatfish provides insights into ZW sex chromosome evolution and adaptation to a benthic lifestyle.</title>
        <authorList>
            <person name="Chen S."/>
            <person name="Zhang G."/>
            <person name="Shao C."/>
            <person name="Huang Q."/>
            <person name="Liu G."/>
            <person name="Zhang P."/>
            <person name="Song W."/>
            <person name="An N."/>
            <person name="Chalopin D."/>
            <person name="Volff J.N."/>
            <person name="Hong Y."/>
            <person name="Li Q."/>
            <person name="Sha Z."/>
            <person name="Zhou H."/>
            <person name="Xie M."/>
            <person name="Yu Q."/>
            <person name="Liu Y."/>
            <person name="Xiang H."/>
            <person name="Wang N."/>
            <person name="Wu K."/>
            <person name="Yang C."/>
            <person name="Zhou Q."/>
            <person name="Liao X."/>
            <person name="Yang L."/>
            <person name="Hu Q."/>
            <person name="Zhang J."/>
            <person name="Meng L."/>
            <person name="Jin L."/>
            <person name="Tian Y."/>
            <person name="Lian J."/>
            <person name="Yang J."/>
            <person name="Miao G."/>
            <person name="Liu S."/>
            <person name="Liang Z."/>
            <person name="Yan F."/>
            <person name="Li Y."/>
            <person name="Sun B."/>
            <person name="Zhang H."/>
            <person name="Zhang J."/>
            <person name="Zhu Y."/>
            <person name="Du M."/>
            <person name="Zhao Y."/>
            <person name="Schartl M."/>
            <person name="Tang Q."/>
            <person name="Wang J."/>
        </authorList>
    </citation>
    <scope>NUCLEOTIDE SEQUENCE</scope>
</reference>
<dbReference type="Proteomes" id="UP000265120">
    <property type="component" value="Chromosome 5"/>
</dbReference>
<dbReference type="FunCoup" id="A0A3P8V6Q3">
    <property type="interactions" value="8"/>
</dbReference>
<evidence type="ECO:0000313" key="3">
    <source>
        <dbReference type="Proteomes" id="UP000265120"/>
    </source>
</evidence>
<proteinExistence type="predicted"/>
<feature type="compositionally biased region" description="Basic and acidic residues" evidence="1">
    <location>
        <begin position="276"/>
        <end position="296"/>
    </location>
</feature>
<feature type="region of interest" description="Disordered" evidence="1">
    <location>
        <begin position="163"/>
        <end position="312"/>
    </location>
</feature>
<dbReference type="Ensembl" id="ENSCSET00000011186.1">
    <property type="protein sequence ID" value="ENSCSEP00000011053.1"/>
    <property type="gene ID" value="ENSCSEG00000007084.1"/>
</dbReference>
<accession>A0A3P8V6Q3</accession>
<dbReference type="OMA" id="MPPIKEA"/>
<name>A0A3P8V6Q3_CYNSE</name>
<reference evidence="2" key="2">
    <citation type="submission" date="2025-08" db="UniProtKB">
        <authorList>
            <consortium name="Ensembl"/>
        </authorList>
    </citation>
    <scope>IDENTIFICATION</scope>
</reference>
<feature type="compositionally biased region" description="Polar residues" evidence="1">
    <location>
        <begin position="173"/>
        <end position="201"/>
    </location>
</feature>
<protein>
    <submittedName>
        <fullName evidence="2">Pleckstrin homology domain containing, family O member 2</fullName>
    </submittedName>
</protein>
<organism evidence="2 3">
    <name type="scientific">Cynoglossus semilaevis</name>
    <name type="common">Tongue sole</name>
    <dbReference type="NCBI Taxonomy" id="244447"/>
    <lineage>
        <taxon>Eukaryota</taxon>
        <taxon>Metazoa</taxon>
        <taxon>Chordata</taxon>
        <taxon>Craniata</taxon>
        <taxon>Vertebrata</taxon>
        <taxon>Euteleostomi</taxon>
        <taxon>Actinopterygii</taxon>
        <taxon>Neopterygii</taxon>
        <taxon>Teleostei</taxon>
        <taxon>Neoteleostei</taxon>
        <taxon>Acanthomorphata</taxon>
        <taxon>Carangaria</taxon>
        <taxon>Pleuronectiformes</taxon>
        <taxon>Pleuronectoidei</taxon>
        <taxon>Cynoglossidae</taxon>
        <taxon>Cynoglossinae</taxon>
        <taxon>Cynoglossus</taxon>
    </lineage>
</organism>
<dbReference type="InParanoid" id="A0A3P8V6Q3"/>
<feature type="compositionally biased region" description="Acidic residues" evidence="1">
    <location>
        <begin position="206"/>
        <end position="218"/>
    </location>
</feature>
<reference evidence="2" key="3">
    <citation type="submission" date="2025-09" db="UniProtKB">
        <authorList>
            <consortium name="Ensembl"/>
        </authorList>
    </citation>
    <scope>IDENTIFICATION</scope>
</reference>
<evidence type="ECO:0000256" key="1">
    <source>
        <dbReference type="SAM" id="MobiDB-lite"/>
    </source>
</evidence>
<keyword evidence="3" id="KW-1185">Reference proteome</keyword>
<dbReference type="InterPro" id="IPR043448">
    <property type="entry name" value="PKHO1/2"/>
</dbReference>